<name>A0A090M9D8_OSTTA</name>
<dbReference type="OrthoDB" id="10660586at2759"/>
<dbReference type="Gene3D" id="1.10.101.10">
    <property type="entry name" value="PGBD-like superfamily/PGBD"/>
    <property type="match status" value="1"/>
</dbReference>
<dbReference type="InterPro" id="IPR036365">
    <property type="entry name" value="PGBD-like_sf"/>
</dbReference>
<evidence type="ECO:0000256" key="1">
    <source>
        <dbReference type="SAM" id="MobiDB-lite"/>
    </source>
</evidence>
<dbReference type="Proteomes" id="UP000009170">
    <property type="component" value="Unassembled WGS sequence"/>
</dbReference>
<evidence type="ECO:0000256" key="2">
    <source>
        <dbReference type="SAM" id="Phobius"/>
    </source>
</evidence>
<feature type="compositionally biased region" description="Low complexity" evidence="1">
    <location>
        <begin position="267"/>
        <end position="288"/>
    </location>
</feature>
<evidence type="ECO:0000313" key="4">
    <source>
        <dbReference type="Proteomes" id="UP000009170"/>
    </source>
</evidence>
<evidence type="ECO:0000313" key="3">
    <source>
        <dbReference type="EMBL" id="CEF99322.1"/>
    </source>
</evidence>
<reference evidence="3 4" key="2">
    <citation type="journal article" date="2014" name="BMC Genomics">
        <title>An improved genome of the model marine alga Ostreococcus tauri unfolds by assessing Illumina de novo assemblies.</title>
        <authorList>
            <person name="Blanc-Mathieu R."/>
            <person name="Verhelst B."/>
            <person name="Derelle E."/>
            <person name="Rombauts S."/>
            <person name="Bouget F.Y."/>
            <person name="Carre I."/>
            <person name="Chateau A."/>
            <person name="Eyre-Walker A."/>
            <person name="Grimsley N."/>
            <person name="Moreau H."/>
            <person name="Piegu B."/>
            <person name="Rivals E."/>
            <person name="Schackwitz W."/>
            <person name="Van de Peer Y."/>
            <person name="Piganeau G."/>
        </authorList>
    </citation>
    <scope>NUCLEOTIDE SEQUENCE [LARGE SCALE GENOMIC DNA]</scope>
    <source>
        <strain evidence="4">OTTH 0595 / CCAP 157/2 / RCC745</strain>
    </source>
</reference>
<dbReference type="InterPro" id="IPR036366">
    <property type="entry name" value="PGBDSf"/>
</dbReference>
<dbReference type="InParanoid" id="A0A090M9D8"/>
<feature type="transmembrane region" description="Helical" evidence="2">
    <location>
        <begin position="177"/>
        <end position="196"/>
    </location>
</feature>
<accession>A0A090M9D8</accession>
<comment type="caution">
    <text evidence="3">The sequence shown here is derived from an EMBL/GenBank/DDBJ whole genome shotgun (WGS) entry which is preliminary data.</text>
</comment>
<dbReference type="AlphaFoldDB" id="A0A090M9D8"/>
<protein>
    <submittedName>
        <fullName evidence="3">Peptidoglycan binding-like</fullName>
    </submittedName>
</protein>
<dbReference type="GeneID" id="9832279"/>
<dbReference type="SUPFAM" id="SSF47090">
    <property type="entry name" value="PGBD-like"/>
    <property type="match status" value="1"/>
</dbReference>
<reference evidence="4" key="1">
    <citation type="journal article" date="2006" name="Proc. Natl. Acad. Sci. U.S.A.">
        <title>Genome analysis of the smallest free-living eukaryote Ostreococcus tauri unveils many unique features.</title>
        <authorList>
            <person name="Derelle E."/>
            <person name="Ferraz C."/>
            <person name="Rombauts S."/>
            <person name="Rouze P."/>
            <person name="Worden A.Z."/>
            <person name="Robbens S."/>
            <person name="Partensky F."/>
            <person name="Degroeve S."/>
            <person name="Echeynie S."/>
            <person name="Cooke R."/>
            <person name="Saeys Y."/>
            <person name="Wuyts J."/>
            <person name="Jabbari K."/>
            <person name="Bowler C."/>
            <person name="Panaud O."/>
            <person name="Piegu B."/>
            <person name="Ball S.G."/>
            <person name="Ral J.-P."/>
            <person name="Bouget F.-Y."/>
            <person name="Piganeau G."/>
            <person name="De Baets B."/>
            <person name="Picard A."/>
            <person name="Delseny M."/>
            <person name="Demaille J."/>
            <person name="Van de Peer Y."/>
            <person name="Moreau H."/>
        </authorList>
    </citation>
    <scope>NUCLEOTIDE SEQUENCE [LARGE SCALE GENOMIC DNA]</scope>
    <source>
        <strain evidence="4">OTTH 0595 / CCAP 157/2 / RCC745</strain>
    </source>
</reference>
<feature type="region of interest" description="Disordered" evidence="1">
    <location>
        <begin position="257"/>
        <end position="290"/>
    </location>
</feature>
<keyword evidence="2" id="KW-1133">Transmembrane helix</keyword>
<dbReference type="RefSeq" id="XP_003081546.2">
    <property type="nucleotide sequence ID" value="XM_003081498.2"/>
</dbReference>
<keyword evidence="2" id="KW-0472">Membrane</keyword>
<organism evidence="3 4">
    <name type="scientific">Ostreococcus tauri</name>
    <name type="common">Marine green alga</name>
    <dbReference type="NCBI Taxonomy" id="70448"/>
    <lineage>
        <taxon>Eukaryota</taxon>
        <taxon>Viridiplantae</taxon>
        <taxon>Chlorophyta</taxon>
        <taxon>Mamiellophyceae</taxon>
        <taxon>Mamiellales</taxon>
        <taxon>Bathycoccaceae</taxon>
        <taxon>Ostreococcus</taxon>
    </lineage>
</organism>
<proteinExistence type="predicted"/>
<dbReference type="EMBL" id="CAID01000010">
    <property type="protein sequence ID" value="CEF99322.1"/>
    <property type="molecule type" value="Genomic_DNA"/>
</dbReference>
<gene>
    <name evidence="3" type="ORF">OT_ostta10g01130</name>
</gene>
<keyword evidence="4" id="KW-1185">Reference proteome</keyword>
<sequence>MRSMRLGRPRALPGVDATRRAGDAGRCALKSSAIARDAVALDFNAVATAHATAHGATAISSRLTRDFGLGDAGTDVALAQGLLGTEAHGTCDARTTAAVEAFQASRGLAPSGYFGRAARAQVAREEEAWRALGGGELLKLLAAEAARGTETRGRAEGVSVRRGVAAPRAGVRVMYSAVWVFAALAISGAVVVTRWARRDGGAAASEARGAGIFKSLIAAGVAARLAGVVKIFENAYERACEAAIALYAKMAATTPDVKRPTFGQSNDATTDIDASTSTSSTTTSPSRISRSDLRVASDVFPRGARFNASARAEQMRARWANIRREPVRVEDNERAAIERVSNFLGGIDDTNAADPDVA</sequence>
<keyword evidence="2" id="KW-0812">Transmembrane</keyword>
<dbReference type="KEGG" id="ota:OT_ostta10g01130"/>